<dbReference type="Gene3D" id="3.40.630.30">
    <property type="match status" value="1"/>
</dbReference>
<dbReference type="InterPro" id="IPR016181">
    <property type="entry name" value="Acyl_CoA_acyltransferase"/>
</dbReference>
<sequence length="158" mass="17664">MLSWKWKTFEELTLDELYRLLALRSEVFVLEQKSFYRDLDGADRACHHLLGEETQGAEGPSLAAYLRAVPPGLKFPEASLGRIVTAPGARGSGQGKVLLEKGLAFIESTYPGVAIRIGAQHYLQRFYEGFGFRRVTDVYDEDGIPHIDMVRPAPSPPR</sequence>
<gene>
    <name evidence="2" type="ORF">SAMN05444354_101666</name>
</gene>
<evidence type="ECO:0000313" key="3">
    <source>
        <dbReference type="Proteomes" id="UP000182719"/>
    </source>
</evidence>
<protein>
    <submittedName>
        <fullName evidence="2">ElaA protein</fullName>
    </submittedName>
</protein>
<dbReference type="EMBL" id="FOAP01000001">
    <property type="protein sequence ID" value="SEK47523.1"/>
    <property type="molecule type" value="Genomic_DNA"/>
</dbReference>
<reference evidence="3" key="1">
    <citation type="submission" date="2016-10" db="EMBL/GenBank/DDBJ databases">
        <authorList>
            <person name="Varghese N."/>
            <person name="Submissions S."/>
        </authorList>
    </citation>
    <scope>NUCLEOTIDE SEQUENCE [LARGE SCALE GENOMIC DNA]</scope>
    <source>
        <strain evidence="3">DSM 17044</strain>
    </source>
</reference>
<dbReference type="SUPFAM" id="SSF55729">
    <property type="entry name" value="Acyl-CoA N-acyltransferases (Nat)"/>
    <property type="match status" value="1"/>
</dbReference>
<keyword evidence="3" id="KW-1185">Reference proteome</keyword>
<evidence type="ECO:0000313" key="2">
    <source>
        <dbReference type="EMBL" id="SEK47523.1"/>
    </source>
</evidence>
<accession>A0A1H7HAQ5</accession>
<organism evidence="2 3">
    <name type="scientific">Stigmatella aurantiaca</name>
    <dbReference type="NCBI Taxonomy" id="41"/>
    <lineage>
        <taxon>Bacteria</taxon>
        <taxon>Pseudomonadati</taxon>
        <taxon>Myxococcota</taxon>
        <taxon>Myxococcia</taxon>
        <taxon>Myxococcales</taxon>
        <taxon>Cystobacterineae</taxon>
        <taxon>Archangiaceae</taxon>
        <taxon>Stigmatella</taxon>
    </lineage>
</organism>
<name>A0A1H7HAQ5_STIAU</name>
<dbReference type="GO" id="GO:0016747">
    <property type="term" value="F:acyltransferase activity, transferring groups other than amino-acyl groups"/>
    <property type="evidence" value="ECO:0007669"/>
    <property type="project" value="InterPro"/>
</dbReference>
<evidence type="ECO:0000259" key="1">
    <source>
        <dbReference type="PROSITE" id="PS51186"/>
    </source>
</evidence>
<dbReference type="AlphaFoldDB" id="A0A1H7HAQ5"/>
<dbReference type="Pfam" id="PF13673">
    <property type="entry name" value="Acetyltransf_10"/>
    <property type="match status" value="1"/>
</dbReference>
<dbReference type="RefSeq" id="WP_075004872.1">
    <property type="nucleotide sequence ID" value="NZ_FOAP01000001.1"/>
</dbReference>
<feature type="domain" description="N-acetyltransferase" evidence="1">
    <location>
        <begin position="7"/>
        <end position="154"/>
    </location>
</feature>
<dbReference type="InterPro" id="IPR000182">
    <property type="entry name" value="GNAT_dom"/>
</dbReference>
<dbReference type="OrthoDB" id="9796171at2"/>
<dbReference type="Proteomes" id="UP000182719">
    <property type="component" value="Unassembled WGS sequence"/>
</dbReference>
<proteinExistence type="predicted"/>
<dbReference type="PROSITE" id="PS51186">
    <property type="entry name" value="GNAT"/>
    <property type="match status" value="1"/>
</dbReference>